<organism evidence="3 4">
    <name type="scientific">Crotalaria pallida</name>
    <name type="common">Smooth rattlebox</name>
    <name type="synonym">Crotalaria striata</name>
    <dbReference type="NCBI Taxonomy" id="3830"/>
    <lineage>
        <taxon>Eukaryota</taxon>
        <taxon>Viridiplantae</taxon>
        <taxon>Streptophyta</taxon>
        <taxon>Embryophyta</taxon>
        <taxon>Tracheophyta</taxon>
        <taxon>Spermatophyta</taxon>
        <taxon>Magnoliopsida</taxon>
        <taxon>eudicotyledons</taxon>
        <taxon>Gunneridae</taxon>
        <taxon>Pentapetalae</taxon>
        <taxon>rosids</taxon>
        <taxon>fabids</taxon>
        <taxon>Fabales</taxon>
        <taxon>Fabaceae</taxon>
        <taxon>Papilionoideae</taxon>
        <taxon>50 kb inversion clade</taxon>
        <taxon>genistoids sensu lato</taxon>
        <taxon>core genistoids</taxon>
        <taxon>Crotalarieae</taxon>
        <taxon>Crotalaria</taxon>
    </lineage>
</organism>
<evidence type="ECO:0000259" key="2">
    <source>
        <dbReference type="Pfam" id="PF14309"/>
    </source>
</evidence>
<dbReference type="Proteomes" id="UP001372338">
    <property type="component" value="Unassembled WGS sequence"/>
</dbReference>
<reference evidence="3 4" key="1">
    <citation type="submission" date="2024-01" db="EMBL/GenBank/DDBJ databases">
        <title>The genomes of 5 underutilized Papilionoideae crops provide insights into root nodulation and disease resistanc.</title>
        <authorList>
            <person name="Yuan L."/>
        </authorList>
    </citation>
    <scope>NUCLEOTIDE SEQUENCE [LARGE SCALE GENOMIC DNA]</scope>
    <source>
        <strain evidence="3">ZHUSHIDOU_FW_LH</strain>
        <tissue evidence="3">Leaf</tissue>
    </source>
</reference>
<feature type="region of interest" description="Disordered" evidence="1">
    <location>
        <begin position="382"/>
        <end position="403"/>
    </location>
</feature>
<dbReference type="AlphaFoldDB" id="A0AAN9I0S2"/>
<feature type="compositionally biased region" description="Basic residues" evidence="1">
    <location>
        <begin position="84"/>
        <end position="101"/>
    </location>
</feature>
<protein>
    <recommendedName>
        <fullName evidence="2">DUF4378 domain-containing protein</fullName>
    </recommendedName>
</protein>
<keyword evidence="4" id="KW-1185">Reference proteome</keyword>
<name>A0AAN9I0S2_CROPI</name>
<accession>A0AAN9I0S2</accession>
<dbReference type="InterPro" id="IPR025486">
    <property type="entry name" value="DUF4378"/>
</dbReference>
<feature type="region of interest" description="Disordered" evidence="1">
    <location>
        <begin position="181"/>
        <end position="211"/>
    </location>
</feature>
<sequence length="755" mass="85863">MGKHLRSSKKPTLQIEGNNNNNHGPGCMWGILHILDYHHWHVKRVLPHKRHATSDKRKTILHNQGEDQQDGDAESKPLLVTQHGKKLRAKGKSSLKNRKKGQHTEESLHLEYSGEKAHHLEKDGKTTEGSLNQTRTETNKLESDITNKFKKRSDILEVISVEKDLLLKFIKELDVGWKKSHQASHNKGRLTKSGSFPSAAPSRMRSISTRSRTFKHKQTEIWAFPKGEKLLVGTQAQKLSSSSLVSDFGVESDIKQTPSIPSRSSQGGNHKGWNQSVLHSFKVIKQKIKHVLVEKIHHKAASPENSITKDEKVVSQILDDGVIQEHEKNEHSNEIKASDYDANKAEVRLMRRTSSLNESLDRYTQLFEKSFSKDVKWHSSKSKSLRLTNEDKSHKSGTAPKFSRSNFSLPSLESIGFILHEVLLDANDTADTVENGNHVKRKSLSLPLQTDKSLDQIKETEIAEMVEGGDSYVNLSEKIVEEIDEGITCDQREDIYEPEEENESFSHEKEEISMPAKDLIASLETSSEDYTTSHAEGGELNNRSASMEESETDLAQRESVHSLASSLKASVTAKDTDKSLDNHYLLHKSVTVNDSNFKYVKNILEVSGFMGNEQNQTWHTVDQPLKPSLLKDLDKEIESSEEEIVSYDHLLLFNLVNEVLLEMHDMSPTYFPRPFSFNHRLRPMPKGNYLLHEVWTNVNSYLSLRPELDQTLDDVVRRDLAKGCGWMNLQQEEEHVALELEEMIMDDLLDELIFS</sequence>
<dbReference type="PANTHER" id="PTHR47071">
    <property type="entry name" value="PROTEIN TRM32"/>
    <property type="match status" value="1"/>
</dbReference>
<feature type="compositionally biased region" description="Polar residues" evidence="1">
    <location>
        <begin position="127"/>
        <end position="136"/>
    </location>
</feature>
<dbReference type="EMBL" id="JAYWIO010000005">
    <property type="protein sequence ID" value="KAK7261472.1"/>
    <property type="molecule type" value="Genomic_DNA"/>
</dbReference>
<evidence type="ECO:0000313" key="4">
    <source>
        <dbReference type="Proteomes" id="UP001372338"/>
    </source>
</evidence>
<feature type="compositionally biased region" description="Low complexity" evidence="1">
    <location>
        <begin position="202"/>
        <end position="211"/>
    </location>
</feature>
<evidence type="ECO:0000256" key="1">
    <source>
        <dbReference type="SAM" id="MobiDB-lite"/>
    </source>
</evidence>
<feature type="region of interest" description="Disordered" evidence="1">
    <location>
        <begin position="84"/>
        <end position="136"/>
    </location>
</feature>
<dbReference type="Pfam" id="PF14309">
    <property type="entry name" value="DUF4378"/>
    <property type="match status" value="1"/>
</dbReference>
<dbReference type="InterPro" id="IPR044257">
    <property type="entry name" value="TRM32-like"/>
</dbReference>
<feature type="compositionally biased region" description="Basic residues" evidence="1">
    <location>
        <begin position="181"/>
        <end position="190"/>
    </location>
</feature>
<gene>
    <name evidence="3" type="ORF">RIF29_27785</name>
</gene>
<proteinExistence type="predicted"/>
<feature type="domain" description="DUF4378" evidence="2">
    <location>
        <begin position="597"/>
        <end position="751"/>
    </location>
</feature>
<feature type="region of interest" description="Disordered" evidence="1">
    <location>
        <begin position="491"/>
        <end position="513"/>
    </location>
</feature>
<comment type="caution">
    <text evidence="3">The sequence shown here is derived from an EMBL/GenBank/DDBJ whole genome shotgun (WGS) entry which is preliminary data.</text>
</comment>
<dbReference type="PANTHER" id="PTHR47071:SF2">
    <property type="entry name" value="PROTEIN TRM32"/>
    <property type="match status" value="1"/>
</dbReference>
<evidence type="ECO:0000313" key="3">
    <source>
        <dbReference type="EMBL" id="KAK7261472.1"/>
    </source>
</evidence>
<feature type="region of interest" description="Disordered" evidence="1">
    <location>
        <begin position="526"/>
        <end position="559"/>
    </location>
</feature>
<feature type="compositionally biased region" description="Basic and acidic residues" evidence="1">
    <location>
        <begin position="102"/>
        <end position="126"/>
    </location>
</feature>